<proteinExistence type="predicted"/>
<organism evidence="1 2">
    <name type="scientific">Entomomonas asaccharolytica</name>
    <dbReference type="NCBI Taxonomy" id="2785331"/>
    <lineage>
        <taxon>Bacteria</taxon>
        <taxon>Pseudomonadati</taxon>
        <taxon>Pseudomonadota</taxon>
        <taxon>Gammaproteobacteria</taxon>
        <taxon>Pseudomonadales</taxon>
        <taxon>Pseudomonadaceae</taxon>
        <taxon>Entomomonas</taxon>
    </lineage>
</organism>
<protein>
    <submittedName>
        <fullName evidence="1">Uncharacterized protein</fullName>
    </submittedName>
</protein>
<sequence length="348" mass="40020">MIRPVELSLFFSKKIHDQLLLLLLTDPFNGAILKMGIVERIILDFAHTPYDTVVSGEPYPKYNSTYSYTFVIHDDYLHFMCFDYGGAGTITDKYKARINWITDNDITIGAYKNSIVHAKHSKGFNTSSICGIPNLYGYFKTNRIDKTLSLEDVNNNVIRYILPDEYYPQSYFNAVITDTGMQLALFTFKDNGDGILLDNQKLNSGGLKDNEQFTYAGQQIFKGLIPFESTDYLNIIYPANEWAIKQNTSGYIATVKNMGFRRSLVLPVNEESCYVLWNGRNPTSWDRQLFFINKSDKTELTKPDLPSLYPELGINYFGSAAHQSYEIYYDTTNGFWKEFVYSEELIDE</sequence>
<dbReference type="Proteomes" id="UP000595278">
    <property type="component" value="Chromosome"/>
</dbReference>
<dbReference type="AlphaFoldDB" id="A0A974RWB1"/>
<gene>
    <name evidence="1" type="ORF">JHT90_11505</name>
</gene>
<dbReference type="RefSeq" id="WP_201091087.1">
    <property type="nucleotide sequence ID" value="NZ_CP067393.1"/>
</dbReference>
<accession>A0A974RWB1</accession>
<dbReference type="EMBL" id="CP067393">
    <property type="protein sequence ID" value="QQP85008.1"/>
    <property type="molecule type" value="Genomic_DNA"/>
</dbReference>
<dbReference type="KEGG" id="eaz:JHT90_11505"/>
<name>A0A974RWB1_9GAMM</name>
<evidence type="ECO:0000313" key="2">
    <source>
        <dbReference type="Proteomes" id="UP000595278"/>
    </source>
</evidence>
<keyword evidence="2" id="KW-1185">Reference proteome</keyword>
<reference evidence="1 2" key="1">
    <citation type="submission" date="2021-01" db="EMBL/GenBank/DDBJ databases">
        <title>Entomomonas sp. F2A isolated from a house cricket (Acheta domesticus).</title>
        <authorList>
            <person name="Spergser J."/>
            <person name="Busse H.-J."/>
        </authorList>
    </citation>
    <scope>NUCLEOTIDE SEQUENCE [LARGE SCALE GENOMIC DNA]</scope>
    <source>
        <strain evidence="1 2">F2A</strain>
    </source>
</reference>
<evidence type="ECO:0000313" key="1">
    <source>
        <dbReference type="EMBL" id="QQP85008.1"/>
    </source>
</evidence>